<dbReference type="RefSeq" id="WP_348397600.1">
    <property type="nucleotide sequence ID" value="NZ_CP136600.1"/>
</dbReference>
<organism evidence="1 2">
    <name type="scientific">Thalassotalea fonticola</name>
    <dbReference type="NCBI Taxonomy" id="3065649"/>
    <lineage>
        <taxon>Bacteria</taxon>
        <taxon>Pseudomonadati</taxon>
        <taxon>Pseudomonadota</taxon>
        <taxon>Gammaproteobacteria</taxon>
        <taxon>Alteromonadales</taxon>
        <taxon>Colwelliaceae</taxon>
        <taxon>Thalassotalea</taxon>
    </lineage>
</organism>
<name>A0ABZ0GSS3_9GAMM</name>
<reference evidence="1 2" key="1">
    <citation type="submission" date="2023-09" db="EMBL/GenBank/DDBJ databases">
        <authorList>
            <person name="Qi X."/>
        </authorList>
    </citation>
    <scope>NUCLEOTIDE SEQUENCE [LARGE SCALE GENOMIC DNA]</scope>
    <source>
        <strain evidence="1 2">S1-1</strain>
    </source>
</reference>
<evidence type="ECO:0008006" key="3">
    <source>
        <dbReference type="Google" id="ProtNLM"/>
    </source>
</evidence>
<accession>A0ABZ0GSS3</accession>
<evidence type="ECO:0000313" key="2">
    <source>
        <dbReference type="Proteomes" id="UP001301442"/>
    </source>
</evidence>
<gene>
    <name evidence="1" type="ORF">RI844_06320</name>
</gene>
<dbReference type="Proteomes" id="UP001301442">
    <property type="component" value="Chromosome"/>
</dbReference>
<dbReference type="EMBL" id="CP136600">
    <property type="protein sequence ID" value="WOH38831.1"/>
    <property type="molecule type" value="Genomic_DNA"/>
</dbReference>
<keyword evidence="2" id="KW-1185">Reference proteome</keyword>
<sequence>MPIPLDGGDSILFRPAIPFIVDQPMPFGATGYAQESGLGDITFDLAYAPKSEDGILVAYGIISTLPTGDEDLGMGESTTLGPEYLIGKITPNYVIGAFPNHQWDIAGDRKVNITSSQFFGILLPGDGWSYGTSPTVSYNWESEQWTVPVQVTASKTVIWGGRPWKFGMEVNYYVEKDDYFAPEWMIGFSITPVVENKLLAWFKS</sequence>
<proteinExistence type="predicted"/>
<evidence type="ECO:0000313" key="1">
    <source>
        <dbReference type="EMBL" id="WOH38831.1"/>
    </source>
</evidence>
<protein>
    <recommendedName>
        <fullName evidence="3">Transporter</fullName>
    </recommendedName>
</protein>